<keyword evidence="1" id="KW-0732">Signal</keyword>
<sequence>MRKYIVSLLLLVTTIGVAQDINDDLKGNTTFAIKGGWIQSTLKGDDLSYLAVDGRVEARNSFFGGLSVDNSIGKYFGLKHELFYQNQGASFTREVDEVLLDATLSMHSLRLNPISGVFKIGGLQVYGGPYVNMLLYSSITAVDEAGNTYKDHGIFGSTEDGQYLQKMDYGVVAGLEYQFKFGLVIGAQFTRGFASIFDNSNTFGLEENPGVADLKIYNQNFNVSIGYRF</sequence>
<accession>A0A7K1GJ12</accession>
<dbReference type="InterPro" id="IPR025665">
    <property type="entry name" value="Beta-barrel_OMP_2"/>
</dbReference>
<feature type="signal peptide" evidence="1">
    <location>
        <begin position="1"/>
        <end position="18"/>
    </location>
</feature>
<reference evidence="3 4" key="1">
    <citation type="journal article" date="2006" name="Int. J. Syst. Evol. Microbiol.">
        <title>Myroides pelagicus sp. nov., isolated from seawater in Thailand.</title>
        <authorList>
            <person name="Yoon J."/>
            <person name="Maneerat S."/>
            <person name="Kawai F."/>
            <person name="Yokota A."/>
        </authorList>
    </citation>
    <scope>NUCLEOTIDE SEQUENCE [LARGE SCALE GENOMIC DNA]</scope>
    <source>
        <strain evidence="3 4">SM1T</strain>
    </source>
</reference>
<evidence type="ECO:0000256" key="1">
    <source>
        <dbReference type="SAM" id="SignalP"/>
    </source>
</evidence>
<dbReference type="RefSeq" id="WP_155034865.1">
    <property type="nucleotide sequence ID" value="NZ_JAYMMG010000009.1"/>
</dbReference>
<evidence type="ECO:0000313" key="3">
    <source>
        <dbReference type="EMBL" id="MTH28885.1"/>
    </source>
</evidence>
<gene>
    <name evidence="3" type="ORF">GJV77_02970</name>
</gene>
<comment type="caution">
    <text evidence="3">The sequence shown here is derived from an EMBL/GenBank/DDBJ whole genome shotgun (WGS) entry which is preliminary data.</text>
</comment>
<evidence type="ECO:0000313" key="4">
    <source>
        <dbReference type="Proteomes" id="UP000488936"/>
    </source>
</evidence>
<feature type="domain" description="Outer membrane protein beta-barrel" evidence="2">
    <location>
        <begin position="33"/>
        <end position="198"/>
    </location>
</feature>
<dbReference type="AlphaFoldDB" id="A0A7K1GJ12"/>
<keyword evidence="4" id="KW-1185">Reference proteome</keyword>
<evidence type="ECO:0000259" key="2">
    <source>
        <dbReference type="Pfam" id="PF13568"/>
    </source>
</evidence>
<dbReference type="Proteomes" id="UP000488936">
    <property type="component" value="Unassembled WGS sequence"/>
</dbReference>
<name>A0A7K1GJ12_9FLAO</name>
<protein>
    <submittedName>
        <fullName evidence="3">Outer membrane beta-barrel protein</fullName>
    </submittedName>
</protein>
<proteinExistence type="predicted"/>
<organism evidence="3 4">
    <name type="scientific">Myroides pelagicus</name>
    <dbReference type="NCBI Taxonomy" id="270914"/>
    <lineage>
        <taxon>Bacteria</taxon>
        <taxon>Pseudomonadati</taxon>
        <taxon>Bacteroidota</taxon>
        <taxon>Flavobacteriia</taxon>
        <taxon>Flavobacteriales</taxon>
        <taxon>Flavobacteriaceae</taxon>
        <taxon>Myroides</taxon>
    </lineage>
</organism>
<dbReference type="OrthoDB" id="670602at2"/>
<feature type="chain" id="PRO_5029503004" evidence="1">
    <location>
        <begin position="19"/>
        <end position="229"/>
    </location>
</feature>
<dbReference type="EMBL" id="WMJY01000004">
    <property type="protein sequence ID" value="MTH28885.1"/>
    <property type="molecule type" value="Genomic_DNA"/>
</dbReference>
<dbReference type="Pfam" id="PF13568">
    <property type="entry name" value="OMP_b-brl_2"/>
    <property type="match status" value="1"/>
</dbReference>